<evidence type="ECO:0000313" key="4">
    <source>
        <dbReference type="Proteomes" id="UP000501452"/>
    </source>
</evidence>
<keyword evidence="2" id="KW-0812">Transmembrane</keyword>
<feature type="transmembrane region" description="Helical" evidence="2">
    <location>
        <begin position="37"/>
        <end position="57"/>
    </location>
</feature>
<name>A0A6G8QAJ7_9ACTN</name>
<dbReference type="AlphaFoldDB" id="A0A6G8QAJ7"/>
<gene>
    <name evidence="3" type="ORF">GBA63_13280</name>
</gene>
<organism evidence="3 4">
    <name type="scientific">Rubrobacter tropicus</name>
    <dbReference type="NCBI Taxonomy" id="2653851"/>
    <lineage>
        <taxon>Bacteria</taxon>
        <taxon>Bacillati</taxon>
        <taxon>Actinomycetota</taxon>
        <taxon>Rubrobacteria</taxon>
        <taxon>Rubrobacterales</taxon>
        <taxon>Rubrobacteraceae</taxon>
        <taxon>Rubrobacter</taxon>
    </lineage>
</organism>
<protein>
    <submittedName>
        <fullName evidence="3">Uncharacterized protein</fullName>
    </submittedName>
</protein>
<keyword evidence="2" id="KW-0472">Membrane</keyword>
<dbReference type="RefSeq" id="WP_166176840.1">
    <property type="nucleotide sequence ID" value="NZ_CP045119.1"/>
</dbReference>
<keyword evidence="4" id="KW-1185">Reference proteome</keyword>
<proteinExistence type="predicted"/>
<feature type="region of interest" description="Disordered" evidence="1">
    <location>
        <begin position="72"/>
        <end position="94"/>
    </location>
</feature>
<accession>A0A6G8QAJ7</accession>
<dbReference type="EMBL" id="CP045119">
    <property type="protein sequence ID" value="QIN83496.1"/>
    <property type="molecule type" value="Genomic_DNA"/>
</dbReference>
<evidence type="ECO:0000256" key="2">
    <source>
        <dbReference type="SAM" id="Phobius"/>
    </source>
</evidence>
<dbReference type="Proteomes" id="UP000501452">
    <property type="component" value="Chromosome"/>
</dbReference>
<evidence type="ECO:0000313" key="3">
    <source>
        <dbReference type="EMBL" id="QIN83496.1"/>
    </source>
</evidence>
<feature type="transmembrane region" description="Helical" evidence="2">
    <location>
        <begin position="12"/>
        <end position="31"/>
    </location>
</feature>
<dbReference type="KEGG" id="rub:GBA63_13280"/>
<keyword evidence="2" id="KW-1133">Transmembrane helix</keyword>
<evidence type="ECO:0000256" key="1">
    <source>
        <dbReference type="SAM" id="MobiDB-lite"/>
    </source>
</evidence>
<reference evidence="3 4" key="1">
    <citation type="submission" date="2019-10" db="EMBL/GenBank/DDBJ databases">
        <title>Rubrobacter sp nov SCSIO 52090 isolated from a deep-sea sediment in the South China Sea.</title>
        <authorList>
            <person name="Chen R.W."/>
        </authorList>
    </citation>
    <scope>NUCLEOTIDE SEQUENCE [LARGE SCALE GENOMIC DNA]</scope>
    <source>
        <strain evidence="3 4">SCSIO 52909</strain>
    </source>
</reference>
<sequence length="94" mass="10979">MSNPNKLTRTALRWTHLLAGWLIGVFVYTPARESETFVLLMQAAVVPAVVLTGLWMWQQARIRRLYRRLRRNTRADETNGPEPPEKTRRHTPVL</sequence>